<reference evidence="4" key="3">
    <citation type="submission" date="2015-04" db="UniProtKB">
        <authorList>
            <consortium name="EnsemblPlants"/>
        </authorList>
    </citation>
    <scope>IDENTIFICATION</scope>
    <source>
        <strain evidence="4">cv. Jemalong A17</strain>
    </source>
</reference>
<gene>
    <name evidence="2" type="ordered locus">MTR_1g054360</name>
    <name evidence="3" type="ORF">MtrunA17_Chr1g0175751</name>
</gene>
<proteinExistence type="predicted"/>
<reference evidence="2 4" key="2">
    <citation type="journal article" date="2014" name="BMC Genomics">
        <title>An improved genome release (version Mt4.0) for the model legume Medicago truncatula.</title>
        <authorList>
            <person name="Tang H."/>
            <person name="Krishnakumar V."/>
            <person name="Bidwell S."/>
            <person name="Rosen B."/>
            <person name="Chan A."/>
            <person name="Zhou S."/>
            <person name="Gentzbittel L."/>
            <person name="Childs K.L."/>
            <person name="Yandell M."/>
            <person name="Gundlach H."/>
            <person name="Mayer K.F."/>
            <person name="Schwartz D.C."/>
            <person name="Town C.D."/>
        </authorList>
    </citation>
    <scope>GENOME REANNOTATION</scope>
    <source>
        <strain evidence="2">A17</strain>
        <strain evidence="4">cv. Jemalong A17</strain>
    </source>
</reference>
<protein>
    <submittedName>
        <fullName evidence="2 4">Uncharacterized protein</fullName>
    </submittedName>
</protein>
<dbReference type="Proteomes" id="UP000265566">
    <property type="component" value="Chromosome 1"/>
</dbReference>
<organism evidence="2 5">
    <name type="scientific">Medicago truncatula</name>
    <name type="common">Barrel medic</name>
    <name type="synonym">Medicago tribuloides</name>
    <dbReference type="NCBI Taxonomy" id="3880"/>
    <lineage>
        <taxon>Eukaryota</taxon>
        <taxon>Viridiplantae</taxon>
        <taxon>Streptophyta</taxon>
        <taxon>Embryophyta</taxon>
        <taxon>Tracheophyta</taxon>
        <taxon>Spermatophyta</taxon>
        <taxon>Magnoliopsida</taxon>
        <taxon>eudicotyledons</taxon>
        <taxon>Gunneridae</taxon>
        <taxon>Pentapetalae</taxon>
        <taxon>rosids</taxon>
        <taxon>fabids</taxon>
        <taxon>Fabales</taxon>
        <taxon>Fabaceae</taxon>
        <taxon>Papilionoideae</taxon>
        <taxon>50 kb inversion clade</taxon>
        <taxon>NPAAA clade</taxon>
        <taxon>Hologalegina</taxon>
        <taxon>IRL clade</taxon>
        <taxon>Trifolieae</taxon>
        <taxon>Medicago</taxon>
    </lineage>
</organism>
<dbReference type="EnsemblPlants" id="KEH41737">
    <property type="protein sequence ID" value="KEH41737"/>
    <property type="gene ID" value="MTR_1g054360"/>
</dbReference>
<dbReference type="HOGENOM" id="CLU_088378_0_0_1"/>
<reference evidence="2 4" key="1">
    <citation type="journal article" date="2011" name="Nature">
        <title>The Medicago genome provides insight into the evolution of rhizobial symbioses.</title>
        <authorList>
            <person name="Young N.D."/>
            <person name="Debelle F."/>
            <person name="Oldroyd G.E."/>
            <person name="Geurts R."/>
            <person name="Cannon S.B."/>
            <person name="Udvardi M.K."/>
            <person name="Benedito V.A."/>
            <person name="Mayer K.F."/>
            <person name="Gouzy J."/>
            <person name="Schoof H."/>
            <person name="Van de Peer Y."/>
            <person name="Proost S."/>
            <person name="Cook D.R."/>
            <person name="Meyers B.C."/>
            <person name="Spannagl M."/>
            <person name="Cheung F."/>
            <person name="De Mita S."/>
            <person name="Krishnakumar V."/>
            <person name="Gundlach H."/>
            <person name="Zhou S."/>
            <person name="Mudge J."/>
            <person name="Bharti A.K."/>
            <person name="Murray J.D."/>
            <person name="Naoumkina M.A."/>
            <person name="Rosen B."/>
            <person name="Silverstein K.A."/>
            <person name="Tang H."/>
            <person name="Rombauts S."/>
            <person name="Zhao P.X."/>
            <person name="Zhou P."/>
            <person name="Barbe V."/>
            <person name="Bardou P."/>
            <person name="Bechner M."/>
            <person name="Bellec A."/>
            <person name="Berger A."/>
            <person name="Berges H."/>
            <person name="Bidwell S."/>
            <person name="Bisseling T."/>
            <person name="Choisne N."/>
            <person name="Couloux A."/>
            <person name="Denny R."/>
            <person name="Deshpande S."/>
            <person name="Dai X."/>
            <person name="Doyle J.J."/>
            <person name="Dudez A.M."/>
            <person name="Farmer A.D."/>
            <person name="Fouteau S."/>
            <person name="Franken C."/>
            <person name="Gibelin C."/>
            <person name="Gish J."/>
            <person name="Goldstein S."/>
            <person name="Gonzalez A.J."/>
            <person name="Green P.J."/>
            <person name="Hallab A."/>
            <person name="Hartog M."/>
            <person name="Hua A."/>
            <person name="Humphray S.J."/>
            <person name="Jeong D.H."/>
            <person name="Jing Y."/>
            <person name="Jocker A."/>
            <person name="Kenton S.M."/>
            <person name="Kim D.J."/>
            <person name="Klee K."/>
            <person name="Lai H."/>
            <person name="Lang C."/>
            <person name="Lin S."/>
            <person name="Macmil S.L."/>
            <person name="Magdelenat G."/>
            <person name="Matthews L."/>
            <person name="McCorrison J."/>
            <person name="Monaghan E.L."/>
            <person name="Mun J.H."/>
            <person name="Najar F.Z."/>
            <person name="Nicholson C."/>
            <person name="Noirot C."/>
            <person name="O'Bleness M."/>
            <person name="Paule C.R."/>
            <person name="Poulain J."/>
            <person name="Prion F."/>
            <person name="Qin B."/>
            <person name="Qu C."/>
            <person name="Retzel E.F."/>
            <person name="Riddle C."/>
            <person name="Sallet E."/>
            <person name="Samain S."/>
            <person name="Samson N."/>
            <person name="Sanders I."/>
            <person name="Saurat O."/>
            <person name="Scarpelli C."/>
            <person name="Schiex T."/>
            <person name="Segurens B."/>
            <person name="Severin A.J."/>
            <person name="Sherrier D.J."/>
            <person name="Shi R."/>
            <person name="Sims S."/>
            <person name="Singer S.R."/>
            <person name="Sinharoy S."/>
            <person name="Sterck L."/>
            <person name="Viollet A."/>
            <person name="Wang B.B."/>
            <person name="Wang K."/>
            <person name="Wang M."/>
            <person name="Wang X."/>
            <person name="Warfsmann J."/>
            <person name="Weissenbach J."/>
            <person name="White D.D."/>
            <person name="White J.D."/>
            <person name="Wiley G.B."/>
            <person name="Wincker P."/>
            <person name="Xing Y."/>
            <person name="Yang L."/>
            <person name="Yao Z."/>
            <person name="Ying F."/>
            <person name="Zhai J."/>
            <person name="Zhou L."/>
            <person name="Zuber A."/>
            <person name="Denarie J."/>
            <person name="Dixon R.A."/>
            <person name="May G.D."/>
            <person name="Schwartz D.C."/>
            <person name="Rogers J."/>
            <person name="Quetier F."/>
            <person name="Town C.D."/>
            <person name="Roe B.A."/>
        </authorList>
    </citation>
    <scope>NUCLEOTIDE SEQUENCE [LARGE SCALE GENOMIC DNA]</scope>
    <source>
        <strain evidence="2">A17</strain>
        <strain evidence="4">cv. Jemalong A17</strain>
    </source>
</reference>
<evidence type="ECO:0000313" key="5">
    <source>
        <dbReference type="Proteomes" id="UP000002051"/>
    </source>
</evidence>
<dbReference type="OrthoDB" id="1406718at2759"/>
<dbReference type="Proteomes" id="UP000002051">
    <property type="component" value="Unassembled WGS sequence"/>
</dbReference>
<accession>A0A072VIU5</accession>
<dbReference type="Gramene" id="rna3064">
    <property type="protein sequence ID" value="RHN79294.1"/>
    <property type="gene ID" value="gene3064"/>
</dbReference>
<sequence length="319" mass="36317">MLVKEVSGKELHEFHGQSKTVVDFISNSPQPQEALSNNSAVTPLIKCKRVADLISNSPQEAPSNNSPATPLINAEVKRTRLEISNSPPVLISRSSPPNSSEGVDEMWTSFFTEIKSIVDGNATSVYDNNFPFGDLIDKQFSKEKFFEKVKEMELERVLQTSLTNSVRTTFHLCVMGQKLGDKVKENKAYVREIAELKNMLTENEKNYVGEITELKNKLSEFEKNMAEMTSLKDELNKLKKTFEYSSLEKNRMIAREKDLMDENSKNKVKLLVNEHAHKVFINKLKAEIEELKRKISLQYKAGYEKAVRQVVYFASGLKP</sequence>
<evidence type="ECO:0000313" key="2">
    <source>
        <dbReference type="EMBL" id="KEH41737.1"/>
    </source>
</evidence>
<evidence type="ECO:0000256" key="1">
    <source>
        <dbReference type="SAM" id="Coils"/>
    </source>
</evidence>
<reference evidence="3" key="4">
    <citation type="journal article" date="2018" name="Nat. Plants">
        <title>Whole-genome landscape of Medicago truncatula symbiotic genes.</title>
        <authorList>
            <person name="Pecrix Y."/>
            <person name="Gamas P."/>
            <person name="Carrere S."/>
        </authorList>
    </citation>
    <scope>NUCLEOTIDE SEQUENCE</scope>
    <source>
        <tissue evidence="3">Leaves</tissue>
    </source>
</reference>
<keyword evidence="5" id="KW-1185">Reference proteome</keyword>
<dbReference type="AlphaFoldDB" id="A0A072VIU5"/>
<evidence type="ECO:0000313" key="3">
    <source>
        <dbReference type="EMBL" id="RHN79294.1"/>
    </source>
</evidence>
<feature type="coiled-coil region" evidence="1">
    <location>
        <begin position="186"/>
        <end position="241"/>
    </location>
</feature>
<evidence type="ECO:0000313" key="4">
    <source>
        <dbReference type="EnsemblPlants" id="KEH41737"/>
    </source>
</evidence>
<dbReference type="EMBL" id="PSQE01000001">
    <property type="protein sequence ID" value="RHN79294.1"/>
    <property type="molecule type" value="Genomic_DNA"/>
</dbReference>
<keyword evidence="1" id="KW-0175">Coiled coil</keyword>
<dbReference type="EMBL" id="CM001217">
    <property type="protein sequence ID" value="KEH41737.1"/>
    <property type="molecule type" value="Genomic_DNA"/>
</dbReference>
<name>A0A072VIU5_MEDTR</name>